<evidence type="ECO:0000256" key="4">
    <source>
        <dbReference type="ARBA" id="ARBA00022982"/>
    </source>
</evidence>
<dbReference type="RefSeq" id="WP_007240886.1">
    <property type="nucleotide sequence ID" value="NZ_BAFB01000238.1"/>
</dbReference>
<reference evidence="9" key="1">
    <citation type="submission" date="2012-02" db="EMBL/GenBank/DDBJ databases">
        <title>Whole genome shotgun sequence of Gordonia otitidis NBRC 100426.</title>
        <authorList>
            <person name="Yoshida I."/>
            <person name="Hosoyama A."/>
            <person name="Tsuchikane K."/>
            <person name="Katsumata H."/>
            <person name="Yamazaki S."/>
            <person name="Fujita N."/>
        </authorList>
    </citation>
    <scope>NUCLEOTIDE SEQUENCE [LARGE SCALE GENOMIC DNA]</scope>
    <source>
        <strain evidence="9">NBRC 100426</strain>
    </source>
</reference>
<dbReference type="Proteomes" id="UP000005038">
    <property type="component" value="Unassembled WGS sequence"/>
</dbReference>
<dbReference type="OrthoDB" id="9803319at2"/>
<protein>
    <submittedName>
        <fullName evidence="9">3Fe-4S ferredoxin</fullName>
    </submittedName>
</protein>
<dbReference type="GO" id="GO:0051538">
    <property type="term" value="F:3 iron, 4 sulfur cluster binding"/>
    <property type="evidence" value="ECO:0007669"/>
    <property type="project" value="UniProtKB-KW"/>
</dbReference>
<dbReference type="PANTHER" id="PTHR36923:SF3">
    <property type="entry name" value="FERREDOXIN"/>
    <property type="match status" value="1"/>
</dbReference>
<dbReference type="EMBL" id="BAFB01000238">
    <property type="protein sequence ID" value="GAB36724.1"/>
    <property type="molecule type" value="Genomic_DNA"/>
</dbReference>
<dbReference type="PANTHER" id="PTHR36923">
    <property type="entry name" value="FERREDOXIN"/>
    <property type="match status" value="1"/>
</dbReference>
<evidence type="ECO:0000256" key="1">
    <source>
        <dbReference type="ARBA" id="ARBA00001927"/>
    </source>
</evidence>
<evidence type="ECO:0000313" key="9">
    <source>
        <dbReference type="EMBL" id="GAB36724.1"/>
    </source>
</evidence>
<sequence length="66" mass="7364">MRVEFDEPRCDGFGFCEEVAPEVFETDDEGMLTILMDEIPDELADKVEAATRACPVAALKLAKTQR</sequence>
<comment type="caution">
    <text evidence="9">The sequence shown here is derived from an EMBL/GenBank/DDBJ whole genome shotgun (WGS) entry which is preliminary data.</text>
</comment>
<dbReference type="PROSITE" id="PS51379">
    <property type="entry name" value="4FE4S_FER_2"/>
    <property type="match status" value="1"/>
</dbReference>
<keyword evidence="4" id="KW-0249">Electron transport</keyword>
<accession>H5TTB6</accession>
<dbReference type="STRING" id="1108044.GOOTI_238_00040"/>
<keyword evidence="6" id="KW-0411">Iron-sulfur</keyword>
<proteinExistence type="predicted"/>
<feature type="domain" description="4Fe-4S ferredoxin-type" evidence="8">
    <location>
        <begin position="1"/>
        <end position="29"/>
    </location>
</feature>
<evidence type="ECO:0000256" key="7">
    <source>
        <dbReference type="ARBA" id="ARBA00023291"/>
    </source>
</evidence>
<dbReference type="InterPro" id="IPR051269">
    <property type="entry name" value="Fe-S_cluster_ET"/>
</dbReference>
<dbReference type="InterPro" id="IPR017896">
    <property type="entry name" value="4Fe4S_Fe-S-bd"/>
</dbReference>
<keyword evidence="3" id="KW-0479">Metal-binding</keyword>
<evidence type="ECO:0000256" key="2">
    <source>
        <dbReference type="ARBA" id="ARBA00022448"/>
    </source>
</evidence>
<evidence type="ECO:0000313" key="10">
    <source>
        <dbReference type="Proteomes" id="UP000005038"/>
    </source>
</evidence>
<keyword evidence="7" id="KW-0003">3Fe-4S</keyword>
<evidence type="ECO:0000256" key="5">
    <source>
        <dbReference type="ARBA" id="ARBA00023004"/>
    </source>
</evidence>
<keyword evidence="5" id="KW-0408">Iron</keyword>
<evidence type="ECO:0000256" key="3">
    <source>
        <dbReference type="ARBA" id="ARBA00022723"/>
    </source>
</evidence>
<dbReference type="SUPFAM" id="SSF54862">
    <property type="entry name" value="4Fe-4S ferredoxins"/>
    <property type="match status" value="1"/>
</dbReference>
<dbReference type="GO" id="GO:0046872">
    <property type="term" value="F:metal ion binding"/>
    <property type="evidence" value="ECO:0007669"/>
    <property type="project" value="UniProtKB-KW"/>
</dbReference>
<keyword evidence="10" id="KW-1185">Reference proteome</keyword>
<dbReference type="Pfam" id="PF13459">
    <property type="entry name" value="Fer4_15"/>
    <property type="match status" value="1"/>
</dbReference>
<gene>
    <name evidence="9" type="ORF">GOOTI_238_00040</name>
</gene>
<organism evidence="9 10">
    <name type="scientific">Gordonia otitidis (strain DSM 44809 / CCUG 52243 / JCM 12355 / NBRC 100426 / IFM 10032)</name>
    <dbReference type="NCBI Taxonomy" id="1108044"/>
    <lineage>
        <taxon>Bacteria</taxon>
        <taxon>Bacillati</taxon>
        <taxon>Actinomycetota</taxon>
        <taxon>Actinomycetes</taxon>
        <taxon>Mycobacteriales</taxon>
        <taxon>Gordoniaceae</taxon>
        <taxon>Gordonia</taxon>
    </lineage>
</organism>
<comment type="cofactor">
    <cofactor evidence="1">
        <name>[3Fe-4S] cluster</name>
        <dbReference type="ChEBI" id="CHEBI:21137"/>
    </cofactor>
</comment>
<name>H5TTB6_GORO1</name>
<dbReference type="AlphaFoldDB" id="H5TTB6"/>
<dbReference type="Gene3D" id="3.30.70.20">
    <property type="match status" value="1"/>
</dbReference>
<evidence type="ECO:0000259" key="8">
    <source>
        <dbReference type="PROSITE" id="PS51379"/>
    </source>
</evidence>
<evidence type="ECO:0000256" key="6">
    <source>
        <dbReference type="ARBA" id="ARBA00023014"/>
    </source>
</evidence>
<keyword evidence="2" id="KW-0813">Transport</keyword>